<dbReference type="GO" id="GO:0016705">
    <property type="term" value="F:oxidoreductase activity, acting on paired donors, with incorporation or reduction of molecular oxygen"/>
    <property type="evidence" value="ECO:0007669"/>
    <property type="project" value="InterPro"/>
</dbReference>
<keyword evidence="6 10" id="KW-0560">Oxidoreductase</keyword>
<reference evidence="11" key="1">
    <citation type="submission" date="2011-04" db="EMBL/GenBank/DDBJ databases">
        <title>Evolution of plant cell wall degrading machinery underlies the functional diversity of forest fungi.</title>
        <authorList>
            <consortium name="US DOE Joint Genome Institute (JGI-PGF)"/>
            <person name="Eastwood D.C."/>
            <person name="Floudas D."/>
            <person name="Binder M."/>
            <person name="Majcherczyk A."/>
            <person name="Schneider P."/>
            <person name="Aerts A."/>
            <person name="Asiegbu F.O."/>
            <person name="Baker S.E."/>
            <person name="Barry K."/>
            <person name="Bendiksby M."/>
            <person name="Blumentritt M."/>
            <person name="Coutinho P.M."/>
            <person name="Cullen D."/>
            <person name="Cullen D."/>
            <person name="Gathman A."/>
            <person name="Goodell B."/>
            <person name="Henrissat B."/>
            <person name="Ihrmark K."/>
            <person name="Kauserud H."/>
            <person name="Kohler A."/>
            <person name="LaButti K."/>
            <person name="Lapidus A."/>
            <person name="Lavin J.L."/>
            <person name="Lee Y.-H."/>
            <person name="Lindquist E."/>
            <person name="Lilly W."/>
            <person name="Lucas S."/>
            <person name="Morin E."/>
            <person name="Murat C."/>
            <person name="Oguiza J.A."/>
            <person name="Park J."/>
            <person name="Pisabarro A.G."/>
            <person name="Riley R."/>
            <person name="Rosling A."/>
            <person name="Salamov A."/>
            <person name="Schmidt O."/>
            <person name="Schmutz J."/>
            <person name="Skrede I."/>
            <person name="Stenlid J."/>
            <person name="Wiebenga A."/>
            <person name="Xie X."/>
            <person name="Kues U."/>
            <person name="Hibbett D.S."/>
            <person name="Hoffmeister D."/>
            <person name="Hogberg N."/>
            <person name="Martin F."/>
            <person name="Grigoriev I.V."/>
            <person name="Watkinson S.C."/>
        </authorList>
    </citation>
    <scope>NUCLEOTIDE SEQUENCE</scope>
    <source>
        <strain evidence="11">S7.9</strain>
    </source>
</reference>
<dbReference type="PRINTS" id="PR00463">
    <property type="entry name" value="EP450I"/>
</dbReference>
<dbReference type="InterPro" id="IPR002401">
    <property type="entry name" value="Cyt_P450_E_grp-I"/>
</dbReference>
<gene>
    <name evidence="11" type="ORF">SERLADRAFT_477535</name>
</gene>
<dbReference type="Pfam" id="PF00067">
    <property type="entry name" value="p450"/>
    <property type="match status" value="1"/>
</dbReference>
<dbReference type="AlphaFoldDB" id="F8P947"/>
<dbReference type="GO" id="GO:0004497">
    <property type="term" value="F:monooxygenase activity"/>
    <property type="evidence" value="ECO:0007669"/>
    <property type="project" value="UniProtKB-KW"/>
</dbReference>
<dbReference type="PRINTS" id="PR00385">
    <property type="entry name" value="P450"/>
</dbReference>
<proteinExistence type="inferred from homology"/>
<feature type="binding site" description="axial binding residue" evidence="9">
    <location>
        <position position="446"/>
    </location>
    <ligand>
        <name>heme</name>
        <dbReference type="ChEBI" id="CHEBI:30413"/>
    </ligand>
    <ligandPart>
        <name>Fe</name>
        <dbReference type="ChEBI" id="CHEBI:18248"/>
    </ligandPart>
</feature>
<dbReference type="InterPro" id="IPR001128">
    <property type="entry name" value="Cyt_P450"/>
</dbReference>
<sequence length="520" mass="58625">MASDLPLSYNLAGSLVAFAGYCAWRSYSSRQYNLPPGPRPDPIIGNLRQFPQANQEKVFGEWGKEFGDVIYMQVFGQGVLVLNSVQAAHDLLETRGSIYSDRPRFVALGELMGWESVVTQMPYGDRFRRHRRLIQDHFSRSMVESFRPIQTQEVHNLLNGLLENPELFSTHIRRFAAGTIMQIAYGHTVDSVEDKYIKLADEALTATVNYGSPGSQLVDLVPALKYLPVWMPGTGFKRRASVVYKLVRAMIETPFEMVKSKMYLGTCTPCFTSSLLENYEKTFDHMDAAEAEEDIRAAAGVLYAAGSDTIASTLHTFILAMAMYPDIYKKVQEEIDRVTGTSRLPNLEDRANLPYLSCVMKEVHRWNPPVPLAMPHKLMTKDDEYRGYIIPKDTTVLANVWAMMKDPEIYPEPTKFRPERFMEMTKEDAERYDPREAVFGFGRRICPGKLLADTGFFLAASRIAATLSISGVFDESGNGPCAAFAGDLVSHPRPFKCDIKPRSESWRQLILEEDNQAASV</sequence>
<comment type="cofactor">
    <cofactor evidence="1 9">
        <name>heme</name>
        <dbReference type="ChEBI" id="CHEBI:30413"/>
    </cofactor>
</comment>
<dbReference type="RefSeq" id="XP_007322921.1">
    <property type="nucleotide sequence ID" value="XM_007322859.1"/>
</dbReference>
<evidence type="ECO:0000313" key="11">
    <source>
        <dbReference type="EMBL" id="EGO20176.1"/>
    </source>
</evidence>
<name>F8P947_SERL9</name>
<keyword evidence="7 9" id="KW-0408">Iron</keyword>
<keyword evidence="5 9" id="KW-0479">Metal-binding</keyword>
<evidence type="ECO:0000256" key="8">
    <source>
        <dbReference type="ARBA" id="ARBA00023033"/>
    </source>
</evidence>
<dbReference type="PROSITE" id="PS00086">
    <property type="entry name" value="CYTOCHROME_P450"/>
    <property type="match status" value="1"/>
</dbReference>
<keyword evidence="4 9" id="KW-0349">Heme</keyword>
<comment type="pathway">
    <text evidence="2">Secondary metabolite biosynthesis.</text>
</comment>
<organism>
    <name type="scientific">Serpula lacrymans var. lacrymans (strain S7.9)</name>
    <name type="common">Dry rot fungus</name>
    <dbReference type="NCBI Taxonomy" id="578457"/>
    <lineage>
        <taxon>Eukaryota</taxon>
        <taxon>Fungi</taxon>
        <taxon>Dikarya</taxon>
        <taxon>Basidiomycota</taxon>
        <taxon>Agaricomycotina</taxon>
        <taxon>Agaricomycetes</taxon>
        <taxon>Agaricomycetidae</taxon>
        <taxon>Boletales</taxon>
        <taxon>Coniophorineae</taxon>
        <taxon>Serpulaceae</taxon>
        <taxon>Serpula</taxon>
    </lineage>
</organism>
<evidence type="ECO:0000256" key="6">
    <source>
        <dbReference type="ARBA" id="ARBA00023002"/>
    </source>
</evidence>
<evidence type="ECO:0000256" key="9">
    <source>
        <dbReference type="PIRSR" id="PIRSR602401-1"/>
    </source>
</evidence>
<evidence type="ECO:0000256" key="4">
    <source>
        <dbReference type="ARBA" id="ARBA00022617"/>
    </source>
</evidence>
<dbReference type="GO" id="GO:0020037">
    <property type="term" value="F:heme binding"/>
    <property type="evidence" value="ECO:0007669"/>
    <property type="project" value="InterPro"/>
</dbReference>
<dbReference type="KEGG" id="sla:SERLADRAFT_477535"/>
<evidence type="ECO:0000256" key="5">
    <source>
        <dbReference type="ARBA" id="ARBA00022723"/>
    </source>
</evidence>
<dbReference type="SUPFAM" id="SSF48264">
    <property type="entry name" value="Cytochrome P450"/>
    <property type="match status" value="1"/>
</dbReference>
<evidence type="ECO:0000256" key="7">
    <source>
        <dbReference type="ARBA" id="ARBA00023004"/>
    </source>
</evidence>
<dbReference type="Proteomes" id="UP000008064">
    <property type="component" value="Unassembled WGS sequence"/>
</dbReference>
<dbReference type="HOGENOM" id="CLU_001570_2_3_1"/>
<evidence type="ECO:0000256" key="3">
    <source>
        <dbReference type="ARBA" id="ARBA00010617"/>
    </source>
</evidence>
<dbReference type="PANTHER" id="PTHR46300">
    <property type="entry name" value="P450, PUTATIVE (EUROFUNG)-RELATED-RELATED"/>
    <property type="match status" value="1"/>
</dbReference>
<evidence type="ECO:0000256" key="2">
    <source>
        <dbReference type="ARBA" id="ARBA00005179"/>
    </source>
</evidence>
<dbReference type="Gene3D" id="1.10.630.10">
    <property type="entry name" value="Cytochrome P450"/>
    <property type="match status" value="1"/>
</dbReference>
<dbReference type="EMBL" id="GL945441">
    <property type="protein sequence ID" value="EGO20176.1"/>
    <property type="molecule type" value="Genomic_DNA"/>
</dbReference>
<evidence type="ECO:0000256" key="10">
    <source>
        <dbReference type="RuleBase" id="RU000461"/>
    </source>
</evidence>
<dbReference type="CDD" id="cd11065">
    <property type="entry name" value="CYP64-like"/>
    <property type="match status" value="1"/>
</dbReference>
<dbReference type="GeneID" id="18821007"/>
<dbReference type="InterPro" id="IPR036396">
    <property type="entry name" value="Cyt_P450_sf"/>
</dbReference>
<dbReference type="OrthoDB" id="2789670at2759"/>
<dbReference type="InterPro" id="IPR050364">
    <property type="entry name" value="Cytochrome_P450_fung"/>
</dbReference>
<keyword evidence="8 10" id="KW-0503">Monooxygenase</keyword>
<evidence type="ECO:0008006" key="12">
    <source>
        <dbReference type="Google" id="ProtNLM"/>
    </source>
</evidence>
<dbReference type="GO" id="GO:0005506">
    <property type="term" value="F:iron ion binding"/>
    <property type="evidence" value="ECO:0007669"/>
    <property type="project" value="InterPro"/>
</dbReference>
<comment type="similarity">
    <text evidence="3 10">Belongs to the cytochrome P450 family.</text>
</comment>
<dbReference type="InterPro" id="IPR017972">
    <property type="entry name" value="Cyt_P450_CS"/>
</dbReference>
<dbReference type="PANTHER" id="PTHR46300:SF7">
    <property type="entry name" value="P450, PUTATIVE (EUROFUNG)-RELATED"/>
    <property type="match status" value="1"/>
</dbReference>
<accession>F8P947</accession>
<evidence type="ECO:0000256" key="1">
    <source>
        <dbReference type="ARBA" id="ARBA00001971"/>
    </source>
</evidence>
<protein>
    <recommendedName>
        <fullName evidence="12">Cytochrome P450</fullName>
    </recommendedName>
</protein>